<evidence type="ECO:0000313" key="9">
    <source>
        <dbReference type="Proteomes" id="UP000325315"/>
    </source>
</evidence>
<comment type="subcellular location">
    <subcellularLocation>
        <location evidence="1">Membrane</location>
        <topology evidence="1">Multi-pass membrane protein</topology>
    </subcellularLocation>
</comment>
<sequence length="740" mass="83285">MYEKQENPWILRYYINYKLLKKKVNRYAQQLEIGAQDHHYVLKDFSRMLDSQIEKIVLFLLEQQGQLANRLCDLREQHDVILQLSNGGSKICELQEAYRGVGHDLLRLLFFVEMNAIGLRKILKKFDKRFGYRFTNYYVKTRANHPYSQLRQVFRHVVITYNVSNRCSPCSYSLVHVNESNSCRVSGLSLEPYLVISQTCKIIKGTTYQYMINLLYLIRFFLGSFHYLSNVCLWTSNSRDPIVHSIKAAVNKLSNSTNFLEFLGKHAFIMQDDLLSPSEDDVVEQRYHFMSLLLNLVNTFLYMVNTYIIVPTADDYSLSLGAAATVCGVVIGSMAVAQVFSSVYFSAWSNRSYLRPLVFSSIVLLIGNTLYALAYDLNSIVVLLVGRLFCGLGSARAVNRRYISDCVPHKLRMRASAGFVSASALGMACGPALACLFQTDFKIYKLTFNQETLPGWIMAISWLVYLLWLSISFQEPPQEIKRDIIPQEVCAGTVVNYAVENGITQPLLLNMEPKQGENGDQEYDDGEEESCEKTRKPVTSIVSAYRLLTPSVKVQLLVYFMLKYAMEILLAEASVITAYYFTWSTNSVAIFLACLGLTVLPVNIIVGTYISNMFEERQVLLASEIMVLIGILLSFHNGIPYSVPQYVGSALITFVSAEVLEGVNLSLLSRVMSSRLSRGTYNGGLLSTEAGTLARVIADGTITLSGYFGVAKLLNATLVPSLLICISSIIATCFTYNSLY</sequence>
<dbReference type="InterPro" id="IPR036259">
    <property type="entry name" value="MFS_trans_sf"/>
</dbReference>
<feature type="transmembrane region" description="Helical" evidence="6">
    <location>
        <begin position="453"/>
        <end position="473"/>
    </location>
</feature>
<dbReference type="InterPro" id="IPR045264">
    <property type="entry name" value="SPXM_SPX_plant"/>
</dbReference>
<evidence type="ECO:0000256" key="1">
    <source>
        <dbReference type="ARBA" id="ARBA00004141"/>
    </source>
</evidence>
<dbReference type="PANTHER" id="PTHR23510:SF21">
    <property type="entry name" value="SPX DOMAIN-CONTAINING PROTEIN"/>
    <property type="match status" value="1"/>
</dbReference>
<dbReference type="SUPFAM" id="SSF103473">
    <property type="entry name" value="MFS general substrate transporter"/>
    <property type="match status" value="1"/>
</dbReference>
<feature type="transmembrane region" description="Helical" evidence="6">
    <location>
        <begin position="556"/>
        <end position="581"/>
    </location>
</feature>
<dbReference type="Pfam" id="PF07690">
    <property type="entry name" value="MFS_1"/>
    <property type="match status" value="1"/>
</dbReference>
<accession>A0A5B6UYU8</accession>
<dbReference type="GO" id="GO:0016020">
    <property type="term" value="C:membrane"/>
    <property type="evidence" value="ECO:0007669"/>
    <property type="project" value="UniProtKB-SubCell"/>
</dbReference>
<dbReference type="InterPro" id="IPR011701">
    <property type="entry name" value="MFS"/>
</dbReference>
<dbReference type="PANTHER" id="PTHR23510">
    <property type="entry name" value="INNER MEMBRANE TRANSPORT PROTEIN YAJR"/>
    <property type="match status" value="1"/>
</dbReference>
<organism evidence="8 9">
    <name type="scientific">Gossypium australe</name>
    <dbReference type="NCBI Taxonomy" id="47621"/>
    <lineage>
        <taxon>Eukaryota</taxon>
        <taxon>Viridiplantae</taxon>
        <taxon>Streptophyta</taxon>
        <taxon>Embryophyta</taxon>
        <taxon>Tracheophyta</taxon>
        <taxon>Spermatophyta</taxon>
        <taxon>Magnoliopsida</taxon>
        <taxon>eudicotyledons</taxon>
        <taxon>Gunneridae</taxon>
        <taxon>Pentapetalae</taxon>
        <taxon>rosids</taxon>
        <taxon>malvids</taxon>
        <taxon>Malvales</taxon>
        <taxon>Malvaceae</taxon>
        <taxon>Malvoideae</taxon>
        <taxon>Gossypium</taxon>
    </lineage>
</organism>
<evidence type="ECO:0000256" key="4">
    <source>
        <dbReference type="ARBA" id="ARBA00022989"/>
    </source>
</evidence>
<evidence type="ECO:0000256" key="3">
    <source>
        <dbReference type="ARBA" id="ARBA00022692"/>
    </source>
</evidence>
<evidence type="ECO:0000256" key="2">
    <source>
        <dbReference type="ARBA" id="ARBA00008335"/>
    </source>
</evidence>
<keyword evidence="4 6" id="KW-1133">Transmembrane helix</keyword>
<feature type="transmembrane region" description="Helical" evidence="6">
    <location>
        <begin position="645"/>
        <end position="668"/>
    </location>
</feature>
<comment type="caution">
    <text evidence="8">The sequence shown here is derived from an EMBL/GenBank/DDBJ whole genome shotgun (WGS) entry which is preliminary data.</text>
</comment>
<dbReference type="InterPro" id="IPR051068">
    <property type="entry name" value="MFS_Domain-Containing_Protein"/>
</dbReference>
<evidence type="ECO:0000256" key="5">
    <source>
        <dbReference type="ARBA" id="ARBA00023136"/>
    </source>
</evidence>
<evidence type="ECO:0000256" key="6">
    <source>
        <dbReference type="SAM" id="Phobius"/>
    </source>
</evidence>
<dbReference type="Proteomes" id="UP000325315">
    <property type="component" value="Unassembled WGS sequence"/>
</dbReference>
<feature type="transmembrane region" description="Helical" evidence="6">
    <location>
        <begin position="357"/>
        <end position="374"/>
    </location>
</feature>
<feature type="transmembrane region" description="Helical" evidence="6">
    <location>
        <begin position="380"/>
        <end position="398"/>
    </location>
</feature>
<dbReference type="InterPro" id="IPR004331">
    <property type="entry name" value="SPX_dom"/>
</dbReference>
<feature type="transmembrane region" description="Helical" evidence="6">
    <location>
        <begin position="419"/>
        <end position="441"/>
    </location>
</feature>
<dbReference type="OrthoDB" id="5588846at2759"/>
<evidence type="ECO:0000259" key="7">
    <source>
        <dbReference type="PROSITE" id="PS51382"/>
    </source>
</evidence>
<proteinExistence type="inferred from homology"/>
<reference evidence="8" key="1">
    <citation type="submission" date="2019-08" db="EMBL/GenBank/DDBJ databases">
        <authorList>
            <person name="Liu F."/>
        </authorList>
    </citation>
    <scope>NUCLEOTIDE SEQUENCE [LARGE SCALE GENOMIC DNA]</scope>
    <source>
        <strain evidence="8">PA1801</strain>
        <tissue evidence="8">Leaf</tissue>
    </source>
</reference>
<name>A0A5B6UYU8_9ROSI</name>
<feature type="transmembrane region" description="Helical" evidence="6">
    <location>
        <begin position="292"/>
        <end position="310"/>
    </location>
</feature>
<dbReference type="GO" id="GO:0022857">
    <property type="term" value="F:transmembrane transporter activity"/>
    <property type="evidence" value="ECO:0007669"/>
    <property type="project" value="InterPro"/>
</dbReference>
<dbReference type="EMBL" id="SMMG02000009">
    <property type="protein sequence ID" value="KAA3462194.1"/>
    <property type="molecule type" value="Genomic_DNA"/>
</dbReference>
<feature type="domain" description="SPX" evidence="7">
    <location>
        <begin position="1"/>
        <end position="140"/>
    </location>
</feature>
<feature type="transmembrane region" description="Helical" evidence="6">
    <location>
        <begin position="322"/>
        <end position="345"/>
    </location>
</feature>
<keyword evidence="9" id="KW-1185">Reference proteome</keyword>
<comment type="similarity">
    <text evidence="2">Belongs to the major facilitator superfamily.</text>
</comment>
<dbReference type="Gene3D" id="1.20.1250.20">
    <property type="entry name" value="MFS general substrate transporter like domains"/>
    <property type="match status" value="1"/>
</dbReference>
<feature type="transmembrane region" description="Helical" evidence="6">
    <location>
        <begin position="713"/>
        <end position="737"/>
    </location>
</feature>
<dbReference type="Pfam" id="PF03105">
    <property type="entry name" value="SPX"/>
    <property type="match status" value="1"/>
</dbReference>
<dbReference type="CDD" id="cd14479">
    <property type="entry name" value="SPX-MFS_plant"/>
    <property type="match status" value="1"/>
</dbReference>
<dbReference type="AlphaFoldDB" id="A0A5B6UYU8"/>
<keyword evidence="3 6" id="KW-0812">Transmembrane</keyword>
<dbReference type="PROSITE" id="PS51382">
    <property type="entry name" value="SPX"/>
    <property type="match status" value="1"/>
</dbReference>
<feature type="transmembrane region" description="Helical" evidence="6">
    <location>
        <begin position="619"/>
        <end position="639"/>
    </location>
</feature>
<feature type="transmembrane region" description="Helical" evidence="6">
    <location>
        <begin position="587"/>
        <end position="607"/>
    </location>
</feature>
<evidence type="ECO:0000313" key="8">
    <source>
        <dbReference type="EMBL" id="KAA3462194.1"/>
    </source>
</evidence>
<gene>
    <name evidence="8" type="ORF">EPI10_028703</name>
</gene>
<keyword evidence="5 6" id="KW-0472">Membrane</keyword>
<protein>
    <submittedName>
        <fullName evidence="8">SPX domain-containing membrane protein</fullName>
    </submittedName>
</protein>